<dbReference type="FunFam" id="3.90.800.10:FF:000001">
    <property type="entry name" value="Glutamine--tRNA ligase"/>
    <property type="match status" value="1"/>
</dbReference>
<evidence type="ECO:0000256" key="4">
    <source>
        <dbReference type="ARBA" id="ARBA00022741"/>
    </source>
</evidence>
<dbReference type="Pfam" id="PF03950">
    <property type="entry name" value="tRNA-synt_1c_C"/>
    <property type="match status" value="1"/>
</dbReference>
<evidence type="ECO:0000256" key="10">
    <source>
        <dbReference type="RuleBase" id="RU363037"/>
    </source>
</evidence>
<keyword evidence="5 9" id="KW-0067">ATP-binding</keyword>
<evidence type="ECO:0000256" key="5">
    <source>
        <dbReference type="ARBA" id="ARBA00022840"/>
    </source>
</evidence>
<evidence type="ECO:0000313" key="14">
    <source>
        <dbReference type="EMBL" id="KPA88906.1"/>
    </source>
</evidence>
<evidence type="ECO:0000256" key="6">
    <source>
        <dbReference type="ARBA" id="ARBA00022917"/>
    </source>
</evidence>
<dbReference type="FunFam" id="3.40.50.620:FF:000037">
    <property type="entry name" value="Glutamine--tRNA ligase cytoplasmic"/>
    <property type="match status" value="1"/>
</dbReference>
<comment type="caution">
    <text evidence="9">Lacks conserved residue(s) required for the propagation of feature annotation.</text>
</comment>
<dbReference type="InterPro" id="IPR022861">
    <property type="entry name" value="Gln_tRNA_ligase_bac"/>
</dbReference>
<evidence type="ECO:0000259" key="12">
    <source>
        <dbReference type="Pfam" id="PF03950"/>
    </source>
</evidence>
<keyword evidence="3 9" id="KW-0436">Ligase</keyword>
<feature type="binding site" evidence="9">
    <location>
        <begin position="115"/>
        <end position="117"/>
    </location>
    <ligand>
        <name>ATP</name>
        <dbReference type="ChEBI" id="CHEBI:30616"/>
    </ligand>
</feature>
<comment type="similarity">
    <text evidence="1 9 10">Belongs to the class-I aminoacyl-tRNA synthetase family.</text>
</comment>
<feature type="binding site" evidence="9">
    <location>
        <position position="147"/>
    </location>
    <ligand>
        <name>L-glutamine</name>
        <dbReference type="ChEBI" id="CHEBI:58359"/>
    </ligand>
</feature>
<organism evidence="14 15">
    <name type="scientific">Pseudomonas asplenii</name>
    <dbReference type="NCBI Taxonomy" id="53407"/>
    <lineage>
        <taxon>Bacteria</taxon>
        <taxon>Pseudomonadati</taxon>
        <taxon>Pseudomonadota</taxon>
        <taxon>Gammaproteobacteria</taxon>
        <taxon>Pseudomonadales</taxon>
        <taxon>Pseudomonadaceae</taxon>
        <taxon>Pseudomonas</taxon>
    </lineage>
</organism>
<dbReference type="PRINTS" id="PR00987">
    <property type="entry name" value="TRNASYNTHGLU"/>
</dbReference>
<dbReference type="AlphaFoldDB" id="A0A0N0E2H8"/>
<dbReference type="PROSITE" id="PS00178">
    <property type="entry name" value="AA_TRNA_LIGASE_I"/>
    <property type="match status" value="1"/>
</dbReference>
<comment type="catalytic activity">
    <reaction evidence="8 9">
        <text>tRNA(Gln) + L-glutamine + ATP = L-glutaminyl-tRNA(Gln) + AMP + diphosphate</text>
        <dbReference type="Rhea" id="RHEA:20121"/>
        <dbReference type="Rhea" id="RHEA-COMP:9662"/>
        <dbReference type="Rhea" id="RHEA-COMP:9681"/>
        <dbReference type="ChEBI" id="CHEBI:30616"/>
        <dbReference type="ChEBI" id="CHEBI:33019"/>
        <dbReference type="ChEBI" id="CHEBI:58359"/>
        <dbReference type="ChEBI" id="CHEBI:78442"/>
        <dbReference type="ChEBI" id="CHEBI:78521"/>
        <dbReference type="ChEBI" id="CHEBI:456215"/>
        <dbReference type="EC" id="6.1.1.18"/>
    </reaction>
</comment>
<feature type="domain" description="tRNA synthetases class I (E and Q) anti-codon binding" evidence="13">
    <location>
        <begin position="535"/>
        <end position="611"/>
    </location>
</feature>
<feature type="binding site" evidence="9">
    <location>
        <position position="311"/>
    </location>
    <ligand>
        <name>ATP</name>
        <dbReference type="ChEBI" id="CHEBI:30616"/>
    </ligand>
</feature>
<dbReference type="InterPro" id="IPR020059">
    <property type="entry name" value="Glu/Gln-tRNA-synth_Ib_codon-bd"/>
</dbReference>
<keyword evidence="2 9" id="KW-0963">Cytoplasm</keyword>
<dbReference type="GO" id="GO:0006424">
    <property type="term" value="P:glutamyl-tRNA aminoacylation"/>
    <property type="evidence" value="ECO:0007669"/>
    <property type="project" value="UniProtKB-UniRule"/>
</dbReference>
<dbReference type="Pfam" id="PF00749">
    <property type="entry name" value="tRNA-synt_1c"/>
    <property type="match status" value="1"/>
</dbReference>
<dbReference type="EC" id="6.1.1.18" evidence="9"/>
<dbReference type="InterPro" id="IPR004514">
    <property type="entry name" value="Gln-tRNA-synth"/>
</dbReference>
<feature type="short sequence motif" description="'HIGH' region" evidence="9">
    <location>
        <begin position="114"/>
        <end position="124"/>
    </location>
</feature>
<dbReference type="PANTHER" id="PTHR43097:SF5">
    <property type="entry name" value="GLUTAMATE--TRNA LIGASE"/>
    <property type="match status" value="1"/>
</dbReference>
<dbReference type="GO" id="GO:0004819">
    <property type="term" value="F:glutamine-tRNA ligase activity"/>
    <property type="evidence" value="ECO:0007669"/>
    <property type="project" value="UniProtKB-UniRule"/>
</dbReference>
<dbReference type="FunFam" id="1.10.1160.10:FF:000001">
    <property type="entry name" value="Glutamine--tRNA ligase"/>
    <property type="match status" value="1"/>
</dbReference>
<dbReference type="PATRIC" id="fig|50340.43.peg.1885"/>
<evidence type="ECO:0000313" key="15">
    <source>
        <dbReference type="Proteomes" id="UP000037931"/>
    </source>
</evidence>
<keyword evidence="6 9" id="KW-0648">Protein biosynthesis</keyword>
<dbReference type="GO" id="GO:0005524">
    <property type="term" value="F:ATP binding"/>
    <property type="evidence" value="ECO:0007669"/>
    <property type="project" value="UniProtKB-UniRule"/>
</dbReference>
<dbReference type="InterPro" id="IPR020056">
    <property type="entry name" value="Rbsml_bL25/Gln-tRNA_synth_N"/>
</dbReference>
<dbReference type="FunFam" id="2.40.240.10:FF:000001">
    <property type="entry name" value="Glutamine--tRNA ligase"/>
    <property type="match status" value="1"/>
</dbReference>
<dbReference type="SUPFAM" id="SSF52374">
    <property type="entry name" value="Nucleotidylyl transferase"/>
    <property type="match status" value="1"/>
</dbReference>
<evidence type="ECO:0000259" key="13">
    <source>
        <dbReference type="Pfam" id="PF20974"/>
    </source>
</evidence>
<keyword evidence="7 9" id="KW-0030">Aminoacyl-tRNA synthetase</keyword>
<dbReference type="InterPro" id="IPR049437">
    <property type="entry name" value="tRNA-synt_1c_C2"/>
</dbReference>
<dbReference type="SUPFAM" id="SSF50715">
    <property type="entry name" value="Ribosomal protein L25-like"/>
    <property type="match status" value="1"/>
</dbReference>
<comment type="caution">
    <text evidence="14">The sequence shown here is derived from an EMBL/GenBank/DDBJ whole genome shotgun (WGS) entry which is preliminary data.</text>
</comment>
<dbReference type="Proteomes" id="UP000037931">
    <property type="component" value="Unassembled WGS sequence"/>
</dbReference>
<evidence type="ECO:0000256" key="3">
    <source>
        <dbReference type="ARBA" id="ARBA00022598"/>
    </source>
</evidence>
<comment type="subunit">
    <text evidence="9">Monomer.</text>
</comment>
<dbReference type="InterPro" id="IPR001412">
    <property type="entry name" value="aa-tRNA-synth_I_CS"/>
</dbReference>
<gene>
    <name evidence="9" type="primary">glnS</name>
    <name evidence="14" type="ORF">PF66_04586</name>
</gene>
<evidence type="ECO:0000256" key="2">
    <source>
        <dbReference type="ARBA" id="ARBA00022490"/>
    </source>
</evidence>
<feature type="binding site" evidence="9">
    <location>
        <position position="292"/>
    </location>
    <ligand>
        <name>L-glutamine</name>
        <dbReference type="ChEBI" id="CHEBI:58359"/>
    </ligand>
</feature>
<feature type="binding site" evidence="9">
    <location>
        <begin position="341"/>
        <end position="342"/>
    </location>
    <ligand>
        <name>ATP</name>
        <dbReference type="ChEBI" id="CHEBI:30616"/>
    </ligand>
</feature>
<dbReference type="Pfam" id="PF20974">
    <property type="entry name" value="tRNA-synt_1c_C2"/>
    <property type="match status" value="1"/>
</dbReference>
<dbReference type="InterPro" id="IPR000924">
    <property type="entry name" value="Glu/Gln-tRNA-synth"/>
</dbReference>
<name>A0A0N0E2H8_9PSED</name>
<dbReference type="GO" id="GO:0005829">
    <property type="term" value="C:cytosol"/>
    <property type="evidence" value="ECO:0007669"/>
    <property type="project" value="TreeGrafter"/>
</dbReference>
<evidence type="ECO:0000256" key="7">
    <source>
        <dbReference type="ARBA" id="ARBA00023146"/>
    </source>
</evidence>
<protein>
    <recommendedName>
        <fullName evidence="9">Glutamine--tRNA ligase</fullName>
        <ecNumber evidence="9">6.1.1.18</ecNumber>
    </recommendedName>
    <alternativeName>
        <fullName evidence="9">Glutaminyl-tRNA synthetase</fullName>
        <shortName evidence="9">GlnRS</shortName>
    </alternativeName>
</protein>
<comment type="subcellular location">
    <subcellularLocation>
        <location evidence="9">Cytoplasm</location>
    </subcellularLocation>
</comment>
<dbReference type="Gene3D" id="2.40.240.10">
    <property type="entry name" value="Ribosomal Protein L25, Chain P"/>
    <property type="match status" value="2"/>
</dbReference>
<sequence>MAGPFKGLRHNLGGEFNVLAGHFEGFYTAGIKSSGFPAGPVRGLTGSAMIGVLIDPAYPGHALVTSKDLMSKPTVDPTSNAKTGPAVPVNFLRPIIQADLDSGKHTQIVTRFPPEPNGYLHIGHAKSICVNFGLAQEFGGVTHLRFDDTNPAKEDQEYIDAIERDVKWLGFEWAGEVRYASQYFDQLHDWAVELIKAGKAYVDDLTPEQAKEYRGSLTEPGKNSPFRERSVEENLDLFARMKAGEFKDGERVLRAKIDMASPNMNLRDPILYRIRHAHHHQTGDKWCIYPNYDFTHGQSDAIEGITHSICTLEFEGHRPLYEWFLDNLSVPCKPRQYEFSRLNLNYTITSKRKLKQLVDEKHVNGWDDPRMSTLSGFRRRGYTPKSIRNFCEMVGTNRSDGVVDFGMLEFSIRDDLDQSAPRAMCVLRPLKVVITNYPQGQVENLELPCHPKEDMGVRQLPFAREIYIDRDDFMEEPPKGYKRLEPAGEVRLRGSYVIRADEAIRDADGNIVELRCSYDPDTLGKNPEGRKVKGVIHWVPAAASVECEVRLYDRLFRSPNPEKAEDGASFLDNINPDSLQVLTGCRAEPSLGNAQPEDRFQFEREGYFCADIKDSKPGAPVFNRTVTLRDSWGQ</sequence>
<evidence type="ECO:0000256" key="8">
    <source>
        <dbReference type="ARBA" id="ARBA00048270"/>
    </source>
</evidence>
<dbReference type="Gene3D" id="3.40.50.620">
    <property type="entry name" value="HUPs"/>
    <property type="match status" value="1"/>
</dbReference>
<dbReference type="InterPro" id="IPR020061">
    <property type="entry name" value="Glu_tRNA_lig_a-bdl"/>
</dbReference>
<feature type="domain" description="Glutamyl/glutaminyl-tRNA synthetase class Ib anti-codon binding" evidence="12">
    <location>
        <begin position="420"/>
        <end position="519"/>
    </location>
</feature>
<dbReference type="InterPro" id="IPR050132">
    <property type="entry name" value="Gln/Glu-tRNA_Ligase"/>
</dbReference>
<dbReference type="InterPro" id="IPR011035">
    <property type="entry name" value="Ribosomal_bL25/Gln-tRNA_synth"/>
</dbReference>
<dbReference type="Gene3D" id="1.10.1160.10">
    <property type="entry name" value="Glutamyl-trna Synthetase, Domain 2"/>
    <property type="match status" value="1"/>
</dbReference>
<proteinExistence type="inferred from homology"/>
<dbReference type="PANTHER" id="PTHR43097">
    <property type="entry name" value="GLUTAMINE-TRNA LIGASE"/>
    <property type="match status" value="1"/>
</dbReference>
<feature type="binding site" evidence="9">
    <location>
        <begin position="121"/>
        <end position="127"/>
    </location>
    <ligand>
        <name>ATP</name>
        <dbReference type="ChEBI" id="CHEBI:30616"/>
    </ligand>
</feature>
<dbReference type="InterPro" id="IPR014729">
    <property type="entry name" value="Rossmann-like_a/b/a_fold"/>
</dbReference>
<feature type="short sequence motif" description="'KMSKS' region" evidence="9">
    <location>
        <begin position="348"/>
        <end position="352"/>
    </location>
</feature>
<reference evidence="14 15" key="1">
    <citation type="journal article" date="2015" name="PLoS ONE">
        <title>Rice-Infecting Pseudomonas Genomes Are Highly Accessorized and Harbor Multiple Putative Virulence Mechanisms to Cause Sheath Brown Rot.</title>
        <authorList>
            <person name="Quibod I.L."/>
            <person name="Grande G."/>
            <person name="Oreiro E.G."/>
            <person name="Borja F.N."/>
            <person name="Dossa G.S."/>
            <person name="Mauleon R."/>
            <person name="Cruz C.V."/>
            <person name="Oliva R."/>
        </authorList>
    </citation>
    <scope>NUCLEOTIDE SEQUENCE [LARGE SCALE GENOMIC DNA]</scope>
    <source>
        <strain evidence="14 15">IRRI 6609</strain>
    </source>
</reference>
<dbReference type="EMBL" id="JSYZ01000018">
    <property type="protein sequence ID" value="KPA88906.1"/>
    <property type="molecule type" value="Genomic_DNA"/>
</dbReference>
<feature type="domain" description="Glutamyl/glutaminyl-tRNA synthetase class Ib catalytic" evidence="11">
    <location>
        <begin position="107"/>
        <end position="401"/>
    </location>
</feature>
<accession>A0A0N0E2H8</accession>
<dbReference type="STRING" id="50340.PF66_04586"/>
<keyword evidence="4 9" id="KW-0547">Nucleotide-binding</keyword>
<dbReference type="CDD" id="cd00807">
    <property type="entry name" value="GlnRS_core"/>
    <property type="match status" value="1"/>
</dbReference>
<evidence type="ECO:0000256" key="1">
    <source>
        <dbReference type="ARBA" id="ARBA00005594"/>
    </source>
</evidence>
<evidence type="ECO:0000259" key="11">
    <source>
        <dbReference type="Pfam" id="PF00749"/>
    </source>
</evidence>
<evidence type="ECO:0000256" key="9">
    <source>
        <dbReference type="HAMAP-Rule" id="MF_00126"/>
    </source>
</evidence>
<dbReference type="Gene3D" id="3.90.800.10">
    <property type="entry name" value="Glutamyl-tRNA Synthetase, Domain 3"/>
    <property type="match status" value="1"/>
</dbReference>
<dbReference type="InterPro" id="IPR020058">
    <property type="entry name" value="Glu/Gln-tRNA-synth_Ib_cat-dom"/>
</dbReference>
<dbReference type="GO" id="GO:0006425">
    <property type="term" value="P:glutaminyl-tRNA aminoacylation"/>
    <property type="evidence" value="ECO:0007669"/>
    <property type="project" value="UniProtKB-UniRule"/>
</dbReference>
<dbReference type="HAMAP" id="MF_00126">
    <property type="entry name" value="Gln_tRNA_synth"/>
    <property type="match status" value="1"/>
</dbReference>
<dbReference type="NCBIfam" id="NF011291">
    <property type="entry name" value="PRK14703.1"/>
    <property type="match status" value="1"/>
</dbReference>
<keyword evidence="15" id="KW-1185">Reference proteome</keyword>
<dbReference type="NCBIfam" id="TIGR00440">
    <property type="entry name" value="glnS"/>
    <property type="match status" value="1"/>
</dbReference>